<keyword evidence="4" id="KW-1185">Reference proteome</keyword>
<reference evidence="3" key="1">
    <citation type="submission" date="2020-06" db="EMBL/GenBank/DDBJ databases">
        <authorList>
            <consortium name="Plant Systems Biology data submission"/>
        </authorList>
    </citation>
    <scope>NUCLEOTIDE SEQUENCE</scope>
    <source>
        <strain evidence="3">D6</strain>
    </source>
</reference>
<evidence type="ECO:0000313" key="3">
    <source>
        <dbReference type="EMBL" id="CAB9510383.1"/>
    </source>
</evidence>
<feature type="transmembrane region" description="Helical" evidence="2">
    <location>
        <begin position="185"/>
        <end position="204"/>
    </location>
</feature>
<protein>
    <submittedName>
        <fullName evidence="3">Uncharacterized protein</fullName>
    </submittedName>
</protein>
<evidence type="ECO:0000256" key="1">
    <source>
        <dbReference type="SAM" id="MobiDB-lite"/>
    </source>
</evidence>
<feature type="transmembrane region" description="Helical" evidence="2">
    <location>
        <begin position="154"/>
        <end position="173"/>
    </location>
</feature>
<gene>
    <name evidence="3" type="ORF">SEMRO_434_G142070.1</name>
</gene>
<dbReference type="EMBL" id="CAICTM010000433">
    <property type="protein sequence ID" value="CAB9510383.1"/>
    <property type="molecule type" value="Genomic_DNA"/>
</dbReference>
<dbReference type="OrthoDB" id="42494at2759"/>
<evidence type="ECO:0000313" key="4">
    <source>
        <dbReference type="Proteomes" id="UP001153069"/>
    </source>
</evidence>
<feature type="transmembrane region" description="Helical" evidence="2">
    <location>
        <begin position="312"/>
        <end position="334"/>
    </location>
</feature>
<keyword evidence="2" id="KW-1133">Transmembrane helix</keyword>
<keyword evidence="2" id="KW-0812">Transmembrane</keyword>
<feature type="transmembrane region" description="Helical" evidence="2">
    <location>
        <begin position="280"/>
        <end position="300"/>
    </location>
</feature>
<comment type="caution">
    <text evidence="3">The sequence shown here is derived from an EMBL/GenBank/DDBJ whole genome shotgun (WGS) entry which is preliminary data.</text>
</comment>
<proteinExistence type="predicted"/>
<organism evidence="3 4">
    <name type="scientific">Seminavis robusta</name>
    <dbReference type="NCBI Taxonomy" id="568900"/>
    <lineage>
        <taxon>Eukaryota</taxon>
        <taxon>Sar</taxon>
        <taxon>Stramenopiles</taxon>
        <taxon>Ochrophyta</taxon>
        <taxon>Bacillariophyta</taxon>
        <taxon>Bacillariophyceae</taxon>
        <taxon>Bacillariophycidae</taxon>
        <taxon>Naviculales</taxon>
        <taxon>Naviculaceae</taxon>
        <taxon>Seminavis</taxon>
    </lineage>
</organism>
<sequence>MAEEGIPDNSALLVTQSPKDDGDGNDMLVLKGKLENLKFLLAKKQDQAVEDHLESLTSRVGRKLDKADDDRDEVLALKDQLESLRAHMQKKAIKVRSEAETFDTGNCSPGNCSPGNCSPGNDVEANFSTVNCSEANVDSTVVLEELKEIRASSFFPYLFVTFVLNVLPLAYGLASMHSLNCHSRWLFFNTLLAAMHLGVPVYMVHLIKAVLQPQDALSADIPTSKKEGVDASSLETPYVAVDRPNDKSRTGRSRPSLASTAPNSRERIQMVLFHDKVMTTYYILCVFWMVWQAIGIKQVLDEVIDESCTDFAIPSVICGCVYLGLGVLAGALAAKRHASKGQLA</sequence>
<feature type="region of interest" description="Disordered" evidence="1">
    <location>
        <begin position="241"/>
        <end position="261"/>
    </location>
</feature>
<dbReference type="Proteomes" id="UP001153069">
    <property type="component" value="Unassembled WGS sequence"/>
</dbReference>
<feature type="region of interest" description="Disordered" evidence="1">
    <location>
        <begin position="1"/>
        <end position="25"/>
    </location>
</feature>
<dbReference type="AlphaFoldDB" id="A0A9N8HCY3"/>
<name>A0A9N8HCY3_9STRA</name>
<evidence type="ECO:0000256" key="2">
    <source>
        <dbReference type="SAM" id="Phobius"/>
    </source>
</evidence>
<keyword evidence="2" id="KW-0472">Membrane</keyword>
<accession>A0A9N8HCY3</accession>